<gene>
    <name evidence="8" type="ORF">A5802_001136</name>
</gene>
<evidence type="ECO:0000256" key="7">
    <source>
        <dbReference type="ARBA" id="ARBA00033103"/>
    </source>
</evidence>
<organism evidence="8 9">
    <name type="scientific">Enterococcus mundtii</name>
    <dbReference type="NCBI Taxonomy" id="53346"/>
    <lineage>
        <taxon>Bacteria</taxon>
        <taxon>Bacillati</taxon>
        <taxon>Bacillota</taxon>
        <taxon>Bacilli</taxon>
        <taxon>Lactobacillales</taxon>
        <taxon>Enterococcaceae</taxon>
        <taxon>Enterococcus</taxon>
    </lineage>
</organism>
<dbReference type="InterPro" id="IPR043129">
    <property type="entry name" value="ATPase_NBD"/>
</dbReference>
<comment type="caution">
    <text evidence="8">The sequence shown here is derived from an EMBL/GenBank/DDBJ whole genome shotgun (WGS) entry which is preliminary data.</text>
</comment>
<sequence length="279" mass="29591">MQGIEKGNELLESFNQIVHSFVPTGHKAADGYKVGVDLGTASIVLVVLDADNQPLFGSFKEAKVIRDGLVVDYQKAVKIVEVLREEAEAALGFALKAASGAIPPGTIGNNKKVVANVIESAGMKIDQLVDEPSAAALTLDITDGAVIDIGGGTTGISVLKNGEVAFVDDEPTGGTHMTLVIAGYHSVDIDDAEKIKRNPKNEAENFTICRPVIQKMATIAKKMLDEHPIEPIFVVGGAAYFSQFEEEMSSVIGKKVLKPVHPQFVTPIGIAMASKVIVE</sequence>
<evidence type="ECO:0000313" key="9">
    <source>
        <dbReference type="Proteomes" id="UP000195024"/>
    </source>
</evidence>
<evidence type="ECO:0000256" key="1">
    <source>
        <dbReference type="ARBA" id="ARBA00007381"/>
    </source>
</evidence>
<evidence type="ECO:0000256" key="3">
    <source>
        <dbReference type="ARBA" id="ARBA00017249"/>
    </source>
</evidence>
<dbReference type="AlphaFoldDB" id="A0A242KZV7"/>
<evidence type="ECO:0000256" key="2">
    <source>
        <dbReference type="ARBA" id="ARBA00014415"/>
    </source>
</evidence>
<evidence type="ECO:0000256" key="4">
    <source>
        <dbReference type="ARBA" id="ARBA00023016"/>
    </source>
</evidence>
<proteinExistence type="inferred from homology"/>
<evidence type="ECO:0000256" key="5">
    <source>
        <dbReference type="ARBA" id="ARBA00030019"/>
    </source>
</evidence>
<dbReference type="PANTHER" id="PTHR32432">
    <property type="entry name" value="CELL DIVISION PROTEIN FTSA-RELATED"/>
    <property type="match status" value="1"/>
</dbReference>
<evidence type="ECO:0000313" key="8">
    <source>
        <dbReference type="EMBL" id="OTP27401.1"/>
    </source>
</evidence>
<protein>
    <recommendedName>
        <fullName evidence="2">Chaperone protein DnaK</fullName>
    </recommendedName>
    <alternativeName>
        <fullName evidence="3">Chaperone protein dnaK</fullName>
    </alternativeName>
    <alternativeName>
        <fullName evidence="7">HSP70</fullName>
    </alternativeName>
    <alternativeName>
        <fullName evidence="6">Heat shock 70 kDa protein</fullName>
    </alternativeName>
    <alternativeName>
        <fullName evidence="5">Heat shock protein 70</fullName>
    </alternativeName>
</protein>
<comment type="similarity">
    <text evidence="1">Belongs to the heat shock protein 70 family.</text>
</comment>
<evidence type="ECO:0000256" key="6">
    <source>
        <dbReference type="ARBA" id="ARBA00030945"/>
    </source>
</evidence>
<dbReference type="Gene3D" id="3.30.420.40">
    <property type="match status" value="2"/>
</dbReference>
<dbReference type="NCBIfam" id="TIGR02529">
    <property type="entry name" value="EutJ"/>
    <property type="match status" value="1"/>
</dbReference>
<name>A0A242KZV7_ENTMU</name>
<dbReference type="Proteomes" id="UP000195024">
    <property type="component" value="Unassembled WGS sequence"/>
</dbReference>
<dbReference type="InterPro" id="IPR050696">
    <property type="entry name" value="FtsA/MreB"/>
</dbReference>
<dbReference type="PANTHER" id="PTHR32432:SF3">
    <property type="entry name" value="ETHANOLAMINE UTILIZATION PROTEIN EUTJ"/>
    <property type="match status" value="1"/>
</dbReference>
<dbReference type="InterPro" id="IPR018181">
    <property type="entry name" value="Heat_shock_70_CS"/>
</dbReference>
<accession>A0A242KZV7</accession>
<dbReference type="PROSITE" id="PS00329">
    <property type="entry name" value="HSP70_2"/>
    <property type="match status" value="1"/>
</dbReference>
<dbReference type="SUPFAM" id="SSF53067">
    <property type="entry name" value="Actin-like ATPase domain"/>
    <property type="match status" value="2"/>
</dbReference>
<dbReference type="EMBL" id="NGMS01000001">
    <property type="protein sequence ID" value="OTP27401.1"/>
    <property type="molecule type" value="Genomic_DNA"/>
</dbReference>
<dbReference type="Pfam" id="PF14450">
    <property type="entry name" value="FtsA"/>
    <property type="match status" value="1"/>
</dbReference>
<keyword evidence="4" id="KW-0346">Stress response</keyword>
<dbReference type="NCBIfam" id="NF011660">
    <property type="entry name" value="PRK15080.1"/>
    <property type="match status" value="1"/>
</dbReference>
<reference evidence="8 9" key="1">
    <citation type="submission" date="2017-05" db="EMBL/GenBank/DDBJ databases">
        <title>The Genome Sequence of Enterococcus mundtii 6B1_DIV0119.</title>
        <authorList>
            <consortium name="The Broad Institute Genomics Platform"/>
            <consortium name="The Broad Institute Genomic Center for Infectious Diseases"/>
            <person name="Earl A."/>
            <person name="Manson A."/>
            <person name="Schwartman J."/>
            <person name="Gilmore M."/>
            <person name="Abouelleil A."/>
            <person name="Cao P."/>
            <person name="Chapman S."/>
            <person name="Cusick C."/>
            <person name="Shea T."/>
            <person name="Young S."/>
            <person name="Neafsey D."/>
            <person name="Nusbaum C."/>
            <person name="Birren B."/>
        </authorList>
    </citation>
    <scope>NUCLEOTIDE SEQUENCE [LARGE SCALE GENOMIC DNA]</scope>
    <source>
        <strain evidence="8 9">6B1_DIV0119</strain>
    </source>
</reference>
<dbReference type="InterPro" id="IPR013366">
    <property type="entry name" value="EutJ"/>
</dbReference>